<dbReference type="Pfam" id="PF17056">
    <property type="entry name" value="KRE1"/>
    <property type="match status" value="1"/>
</dbReference>
<feature type="signal peptide" evidence="1">
    <location>
        <begin position="1"/>
        <end position="18"/>
    </location>
</feature>
<keyword evidence="1" id="KW-0732">Signal</keyword>
<dbReference type="InterPro" id="IPR031452">
    <property type="entry name" value="Kre1"/>
</dbReference>
<gene>
    <name evidence="2" type="ORF">SAMEA4029009_CIC11G00000004028</name>
</gene>
<dbReference type="GO" id="GO:0031505">
    <property type="term" value="P:fungal-type cell wall organization"/>
    <property type="evidence" value="ECO:0007669"/>
    <property type="project" value="InterPro"/>
</dbReference>
<organism evidence="2 3">
    <name type="scientific">Sungouiella intermedia</name>
    <dbReference type="NCBI Taxonomy" id="45354"/>
    <lineage>
        <taxon>Eukaryota</taxon>
        <taxon>Fungi</taxon>
        <taxon>Dikarya</taxon>
        <taxon>Ascomycota</taxon>
        <taxon>Saccharomycotina</taxon>
        <taxon>Pichiomycetes</taxon>
        <taxon>Metschnikowiaceae</taxon>
        <taxon>Sungouiella</taxon>
    </lineage>
</organism>
<dbReference type="EMBL" id="LT635767">
    <property type="protein sequence ID" value="SGZ55498.1"/>
    <property type="molecule type" value="Genomic_DNA"/>
</dbReference>
<evidence type="ECO:0000256" key="1">
    <source>
        <dbReference type="SAM" id="SignalP"/>
    </source>
</evidence>
<dbReference type="Proteomes" id="UP000182259">
    <property type="component" value="Chromosome IV"/>
</dbReference>
<feature type="chain" id="PRO_5012679150" evidence="1">
    <location>
        <begin position="19"/>
        <end position="121"/>
    </location>
</feature>
<accession>A0A1L0BYM0</accession>
<protein>
    <submittedName>
        <fullName evidence="2">CIC11C00000004028</fullName>
    </submittedName>
</protein>
<proteinExistence type="predicted"/>
<evidence type="ECO:0000313" key="2">
    <source>
        <dbReference type="EMBL" id="SGZ55498.1"/>
    </source>
</evidence>
<reference evidence="3" key="1">
    <citation type="submission" date="2016-10" db="EMBL/GenBank/DDBJ databases">
        <authorList>
            <person name="Geijer C."/>
            <person name="Jareborg N."/>
            <person name="Dainat J."/>
        </authorList>
    </citation>
    <scope>NUCLEOTIDE SEQUENCE [LARGE SCALE GENOMIC DNA]</scope>
    <source>
        <strain evidence="3">PYCC 4715</strain>
    </source>
</reference>
<evidence type="ECO:0000313" key="3">
    <source>
        <dbReference type="Proteomes" id="UP000182259"/>
    </source>
</evidence>
<dbReference type="AlphaFoldDB" id="A0A1L0BYM0"/>
<sequence length="121" mass="12747">MKISSMLLISFMITVVLGATTSTTATLVWVTGTNSLGVTVTTESRFTQSFSSFYIDVASPSLGSVGVPSLSAKMGEIRSYSMLEVTATNAAGLLKTPLISNEKPVTSIGLLVLTLLCFIFI</sequence>
<name>A0A1L0BYM0_9ASCO</name>